<accession>A0A9P7IYN7</accession>
<evidence type="ECO:0000313" key="3">
    <source>
        <dbReference type="EMBL" id="KAG1797348.1"/>
    </source>
</evidence>
<evidence type="ECO:0000256" key="2">
    <source>
        <dbReference type="SAM" id="Phobius"/>
    </source>
</evidence>
<feature type="transmembrane region" description="Helical" evidence="2">
    <location>
        <begin position="296"/>
        <end position="314"/>
    </location>
</feature>
<keyword evidence="4" id="KW-1185">Reference proteome</keyword>
<dbReference type="AlphaFoldDB" id="A0A9P7IYN7"/>
<sequence>MPRHSTGTIRPSSSTQHLLSSPTAEVYCHTSTAPSHTLRAPSHIPRTLLYIRHTLSHLSDLHPLIHRTHPLVHPAHPSHGSNPPSRTSSARSHDPSILVQARAMLIRVVAHRLQTFATFPMRRTPCANAQRVPANLPVPPLLLLVPSTYVRVTSAFTDVCWTYVLSTGGDTYERVRVFAGCGCGYGLQYPGVYPCSSLPLDAASLLALVLEGVAYGFSILMFIGTIWALTYKQRTQDVSRPIIVVAILLLILSTVHIVVNIVRVEDGLVKYRNTFLGGPVVFFADLSQYTFTIKNVLYILQTLVADGVVIYRCYVVWQSLLVIVLPGMLWCSVAVTGVFATYSFSQVTTDSEQFYNERGKPAYWVTAFFASSIATNLLSSALLAYRIWMIEREIFPLRTKKNTTMPIAIRVLVDSAVLYSVALLTALISYACSNNGDILMVDMLMPLISIAFYMVLIRIAINRKHIHISTIGMISATEPSRLQQYPMQPLQVTISKFTHRDSNTVYGIENKDRPSTSDIHGGI</sequence>
<gene>
    <name evidence="3" type="ORF">HD556DRAFT_1465148</name>
</gene>
<feature type="transmembrane region" description="Helical" evidence="2">
    <location>
        <begin position="409"/>
        <end position="431"/>
    </location>
</feature>
<feature type="transmembrane region" description="Helical" evidence="2">
    <location>
        <begin position="443"/>
        <end position="461"/>
    </location>
</feature>
<dbReference type="EMBL" id="JABBWE010000016">
    <property type="protein sequence ID" value="KAG1797348.1"/>
    <property type="molecule type" value="Genomic_DNA"/>
</dbReference>
<feature type="transmembrane region" description="Helical" evidence="2">
    <location>
        <begin position="362"/>
        <end position="388"/>
    </location>
</feature>
<feature type="compositionally biased region" description="Polar residues" evidence="1">
    <location>
        <begin position="79"/>
        <end position="90"/>
    </location>
</feature>
<dbReference type="GeneID" id="64602103"/>
<dbReference type="RefSeq" id="XP_041162458.1">
    <property type="nucleotide sequence ID" value="XM_041308339.1"/>
</dbReference>
<evidence type="ECO:0000256" key="1">
    <source>
        <dbReference type="SAM" id="MobiDB-lite"/>
    </source>
</evidence>
<organism evidence="3 4">
    <name type="scientific">Suillus plorans</name>
    <dbReference type="NCBI Taxonomy" id="116603"/>
    <lineage>
        <taxon>Eukaryota</taxon>
        <taxon>Fungi</taxon>
        <taxon>Dikarya</taxon>
        <taxon>Basidiomycota</taxon>
        <taxon>Agaricomycotina</taxon>
        <taxon>Agaricomycetes</taxon>
        <taxon>Agaricomycetidae</taxon>
        <taxon>Boletales</taxon>
        <taxon>Suillineae</taxon>
        <taxon>Suillaceae</taxon>
        <taxon>Suillus</taxon>
    </lineage>
</organism>
<feature type="region of interest" description="Disordered" evidence="1">
    <location>
        <begin position="1"/>
        <end position="23"/>
    </location>
</feature>
<feature type="region of interest" description="Disordered" evidence="1">
    <location>
        <begin position="70"/>
        <end position="93"/>
    </location>
</feature>
<dbReference type="Proteomes" id="UP000719766">
    <property type="component" value="Unassembled WGS sequence"/>
</dbReference>
<feature type="transmembrane region" description="Helical" evidence="2">
    <location>
        <begin position="205"/>
        <end position="230"/>
    </location>
</feature>
<proteinExistence type="predicted"/>
<name>A0A9P7IYN7_9AGAM</name>
<evidence type="ECO:0000313" key="4">
    <source>
        <dbReference type="Proteomes" id="UP000719766"/>
    </source>
</evidence>
<protein>
    <submittedName>
        <fullName evidence="3">Uncharacterized protein</fullName>
    </submittedName>
</protein>
<keyword evidence="2" id="KW-1133">Transmembrane helix</keyword>
<comment type="caution">
    <text evidence="3">The sequence shown here is derived from an EMBL/GenBank/DDBJ whole genome shotgun (WGS) entry which is preliminary data.</text>
</comment>
<feature type="transmembrane region" description="Helical" evidence="2">
    <location>
        <begin position="242"/>
        <end position="262"/>
    </location>
</feature>
<feature type="transmembrane region" description="Helical" evidence="2">
    <location>
        <begin position="321"/>
        <end position="342"/>
    </location>
</feature>
<keyword evidence="2" id="KW-0812">Transmembrane</keyword>
<dbReference type="OrthoDB" id="3354175at2759"/>
<reference evidence="3" key="1">
    <citation type="journal article" date="2020" name="New Phytol.">
        <title>Comparative genomics reveals dynamic genome evolution in host specialist ectomycorrhizal fungi.</title>
        <authorList>
            <person name="Lofgren L.A."/>
            <person name="Nguyen N.H."/>
            <person name="Vilgalys R."/>
            <person name="Ruytinx J."/>
            <person name="Liao H.L."/>
            <person name="Branco S."/>
            <person name="Kuo A."/>
            <person name="LaButti K."/>
            <person name="Lipzen A."/>
            <person name="Andreopoulos W."/>
            <person name="Pangilinan J."/>
            <person name="Riley R."/>
            <person name="Hundley H."/>
            <person name="Na H."/>
            <person name="Barry K."/>
            <person name="Grigoriev I.V."/>
            <person name="Stajich J.E."/>
            <person name="Kennedy P.G."/>
        </authorList>
    </citation>
    <scope>NUCLEOTIDE SEQUENCE</scope>
    <source>
        <strain evidence="3">S12</strain>
    </source>
</reference>
<keyword evidence="2" id="KW-0472">Membrane</keyword>